<reference evidence="1 2" key="1">
    <citation type="submission" date="2019-03" db="EMBL/GenBank/DDBJ databases">
        <title>First draft genome of Liparis tanakae, snailfish: a comprehensive survey of snailfish specific genes.</title>
        <authorList>
            <person name="Kim W."/>
            <person name="Song I."/>
            <person name="Jeong J.-H."/>
            <person name="Kim D."/>
            <person name="Kim S."/>
            <person name="Ryu S."/>
            <person name="Song J.Y."/>
            <person name="Lee S.K."/>
        </authorList>
    </citation>
    <scope>NUCLEOTIDE SEQUENCE [LARGE SCALE GENOMIC DNA]</scope>
    <source>
        <tissue evidence="1">Muscle</tissue>
    </source>
</reference>
<comment type="caution">
    <text evidence="1">The sequence shown here is derived from an EMBL/GenBank/DDBJ whole genome shotgun (WGS) entry which is preliminary data.</text>
</comment>
<protein>
    <submittedName>
        <fullName evidence="1">Uncharacterized protein</fullName>
    </submittedName>
</protein>
<keyword evidence="2" id="KW-1185">Reference proteome</keyword>
<gene>
    <name evidence="1" type="ORF">EYF80_010502</name>
</gene>
<dbReference type="EMBL" id="SRLO01000066">
    <property type="protein sequence ID" value="TNN79257.1"/>
    <property type="molecule type" value="Genomic_DNA"/>
</dbReference>
<dbReference type="Proteomes" id="UP000314294">
    <property type="component" value="Unassembled WGS sequence"/>
</dbReference>
<name>A0A4Z2INA7_9TELE</name>
<evidence type="ECO:0000313" key="1">
    <source>
        <dbReference type="EMBL" id="TNN79257.1"/>
    </source>
</evidence>
<sequence length="103" mass="11583">MALGQSNRFLGQDITAIEADGVVLSDSRHGEAGAAYESQEHTSLKMRRKQPCWMRTWMETTQLRKGRSLHPSSYVRTGQDPLASMTPQTLLTFQAKNWTVSLT</sequence>
<proteinExistence type="predicted"/>
<dbReference type="AlphaFoldDB" id="A0A4Z2INA7"/>
<organism evidence="1 2">
    <name type="scientific">Liparis tanakae</name>
    <name type="common">Tanaka's snailfish</name>
    <dbReference type="NCBI Taxonomy" id="230148"/>
    <lineage>
        <taxon>Eukaryota</taxon>
        <taxon>Metazoa</taxon>
        <taxon>Chordata</taxon>
        <taxon>Craniata</taxon>
        <taxon>Vertebrata</taxon>
        <taxon>Euteleostomi</taxon>
        <taxon>Actinopterygii</taxon>
        <taxon>Neopterygii</taxon>
        <taxon>Teleostei</taxon>
        <taxon>Neoteleostei</taxon>
        <taxon>Acanthomorphata</taxon>
        <taxon>Eupercaria</taxon>
        <taxon>Perciformes</taxon>
        <taxon>Cottioidei</taxon>
        <taxon>Cottales</taxon>
        <taxon>Liparidae</taxon>
        <taxon>Liparis</taxon>
    </lineage>
</organism>
<accession>A0A4Z2INA7</accession>
<evidence type="ECO:0000313" key="2">
    <source>
        <dbReference type="Proteomes" id="UP000314294"/>
    </source>
</evidence>